<dbReference type="InterPro" id="IPR023241">
    <property type="entry name" value="FAM175_plant"/>
</dbReference>
<dbReference type="PANTHER" id="PTHR31728:SF5">
    <property type="entry name" value="OS07G0540200 PROTEIN"/>
    <property type="match status" value="1"/>
</dbReference>
<dbReference type="PRINTS" id="PR02054">
    <property type="entry name" value="FAM175PLANT"/>
</dbReference>
<comment type="caution">
    <text evidence="1">The sequence shown here is derived from an EMBL/GenBank/DDBJ whole genome shotgun (WGS) entry which is preliminary data.</text>
</comment>
<proteinExistence type="predicted"/>
<organism evidence="1 2">
    <name type="scientific">Vitis rotundifolia</name>
    <name type="common">Muscadine grape</name>
    <dbReference type="NCBI Taxonomy" id="103349"/>
    <lineage>
        <taxon>Eukaryota</taxon>
        <taxon>Viridiplantae</taxon>
        <taxon>Streptophyta</taxon>
        <taxon>Embryophyta</taxon>
        <taxon>Tracheophyta</taxon>
        <taxon>Spermatophyta</taxon>
        <taxon>Magnoliopsida</taxon>
        <taxon>eudicotyledons</taxon>
        <taxon>Gunneridae</taxon>
        <taxon>Pentapetalae</taxon>
        <taxon>rosids</taxon>
        <taxon>Vitales</taxon>
        <taxon>Vitaceae</taxon>
        <taxon>Viteae</taxon>
        <taxon>Vitis</taxon>
    </lineage>
</organism>
<reference evidence="1 2" key="1">
    <citation type="journal article" date="2023" name="BMC Biotechnol.">
        <title>Vitis rotundifolia cv Carlos genome sequencing.</title>
        <authorList>
            <person name="Huff M."/>
            <person name="Hulse-Kemp A."/>
            <person name="Scheffler B."/>
            <person name="Youngblood R."/>
            <person name="Simpson S."/>
            <person name="Babiker E."/>
            <person name="Staton M."/>
        </authorList>
    </citation>
    <scope>NUCLEOTIDE SEQUENCE [LARGE SCALE GENOMIC DNA]</scope>
    <source>
        <tissue evidence="1">Leaf</tissue>
    </source>
</reference>
<gene>
    <name evidence="1" type="ORF">PVL29_009846</name>
</gene>
<evidence type="ECO:0000313" key="2">
    <source>
        <dbReference type="Proteomes" id="UP001168098"/>
    </source>
</evidence>
<dbReference type="PRINTS" id="PR02051">
    <property type="entry name" value="PROTEINF175"/>
</dbReference>
<dbReference type="GO" id="GO:0031593">
    <property type="term" value="F:polyubiquitin modification-dependent protein binding"/>
    <property type="evidence" value="ECO:0007669"/>
    <property type="project" value="TreeGrafter"/>
</dbReference>
<dbReference type="Proteomes" id="UP001168098">
    <property type="component" value="Unassembled WGS sequence"/>
</dbReference>
<keyword evidence="2" id="KW-1185">Reference proteome</keyword>
<dbReference type="Pfam" id="PF21125">
    <property type="entry name" value="MPN_2A_DUB_like"/>
    <property type="match status" value="1"/>
</dbReference>
<sequence>MDDLPLQKIQISGPTLASMIQRFSTALGDVDGLLFGHVSHIAPSSLSDDDPLGSSSDPSTFVATVSGFLCSGTIDSFYDSSGQVNVLALRRLLADRIPLRSLIGWFSGRRRSPLRPSLRESSVTACLSTKAQFSFPIENSLSNFRPSLFLLFASPLSDQVIHTHEYKAYQYCLSSQTLEPKSIDIVNIGPAFRGHYGSFSPSSPFPSLACDLRGSPMAEDDTDATRVSKAQAQRELDTCAEGVQIGSLRRLMGSEATNYTAGLEDLYEKMLAKLDSLARLVEKTSAKVHEQESHNMKLRYKVAGYD</sequence>
<dbReference type="GO" id="GO:0005634">
    <property type="term" value="C:nucleus"/>
    <property type="evidence" value="ECO:0007669"/>
    <property type="project" value="TreeGrafter"/>
</dbReference>
<evidence type="ECO:0000313" key="1">
    <source>
        <dbReference type="EMBL" id="KAJ9694062.1"/>
    </source>
</evidence>
<accession>A0AA38ZSN8</accession>
<dbReference type="CDD" id="cd23656">
    <property type="entry name" value="Abraxas_plant"/>
    <property type="match status" value="1"/>
</dbReference>
<dbReference type="PANTHER" id="PTHR31728">
    <property type="entry name" value="ABRAXAS FAMILY MEMBER"/>
    <property type="match status" value="1"/>
</dbReference>
<dbReference type="InterPro" id="IPR023238">
    <property type="entry name" value="FAM175"/>
</dbReference>
<dbReference type="EMBL" id="JARBHA010000008">
    <property type="protein sequence ID" value="KAJ9694062.1"/>
    <property type="molecule type" value="Genomic_DNA"/>
</dbReference>
<dbReference type="AlphaFoldDB" id="A0AA38ZSN8"/>
<name>A0AA38ZSN8_VITRO</name>
<protein>
    <submittedName>
        <fullName evidence="1">Uncharacterized protein</fullName>
    </submittedName>
</protein>